<sequence length="95" mass="10861">MKLADLPLWVQMCSPTSSQELTELRISLSHNEQLKSALERFLHAQWCVLNSKARKELAEDIRMEYQHAAYAIAEMTGMIFGPDKPKQTTGMLPRV</sequence>
<gene>
    <name evidence="1" type="ORF">D3M76_04155</name>
</gene>
<proteinExistence type="predicted"/>
<comment type="caution">
    <text evidence="1">The sequence shown here is derived from an EMBL/GenBank/DDBJ whole genome shotgun (WGS) entry which is preliminary data.</text>
</comment>
<organism evidence="1 2">
    <name type="scientific">Rodentibacter pneumotropicus</name>
    <dbReference type="NCBI Taxonomy" id="758"/>
    <lineage>
        <taxon>Bacteria</taxon>
        <taxon>Pseudomonadati</taxon>
        <taxon>Pseudomonadota</taxon>
        <taxon>Gammaproteobacteria</taxon>
        <taxon>Pasteurellales</taxon>
        <taxon>Pasteurellaceae</taxon>
        <taxon>Rodentibacter</taxon>
    </lineage>
</organism>
<reference evidence="1 2" key="1">
    <citation type="journal article" date="2019" name="Vet. Microbiol.">
        <title>Development of multi locus sequence typing (MLST) of Rodentibacter pneumotropicus.</title>
        <authorList>
            <person name="Adhikary S."/>
            <person name="Bisgaard M."/>
            <person name="Boot R."/>
            <person name="Benga L."/>
            <person name="Nicklas W."/>
            <person name="Christensen H."/>
        </authorList>
    </citation>
    <scope>NUCLEOTIDE SEQUENCE [LARGE SCALE GENOMIC DNA]</scope>
    <source>
        <strain evidence="1 2">1596_07</strain>
    </source>
</reference>
<evidence type="ECO:0000313" key="2">
    <source>
        <dbReference type="Proteomes" id="UP000310576"/>
    </source>
</evidence>
<evidence type="ECO:0000313" key="1">
    <source>
        <dbReference type="EMBL" id="THA15864.1"/>
    </source>
</evidence>
<name>A0A4S2PBR0_9PAST</name>
<protein>
    <submittedName>
        <fullName evidence="1">Uncharacterized protein</fullName>
    </submittedName>
</protein>
<dbReference type="Proteomes" id="UP000310576">
    <property type="component" value="Unassembled WGS sequence"/>
</dbReference>
<accession>A0A4S2PBR0</accession>
<dbReference type="AlphaFoldDB" id="A0A4S2PBR0"/>
<dbReference type="RefSeq" id="WP_136125094.1">
    <property type="nucleotide sequence ID" value="NZ_CARUWK010000048.1"/>
</dbReference>
<dbReference type="EMBL" id="QXNG01000041">
    <property type="protein sequence ID" value="THA15864.1"/>
    <property type="molecule type" value="Genomic_DNA"/>
</dbReference>